<keyword evidence="3" id="KW-1185">Reference proteome</keyword>
<evidence type="ECO:0008006" key="4">
    <source>
        <dbReference type="Google" id="ProtNLM"/>
    </source>
</evidence>
<name>A0A1M5TZC0_BUTFI</name>
<organism evidence="2 3">
    <name type="scientific">Butyrivibrio fibrisolvens DSM 3071</name>
    <dbReference type="NCBI Taxonomy" id="1121131"/>
    <lineage>
        <taxon>Bacteria</taxon>
        <taxon>Bacillati</taxon>
        <taxon>Bacillota</taxon>
        <taxon>Clostridia</taxon>
        <taxon>Lachnospirales</taxon>
        <taxon>Lachnospiraceae</taxon>
        <taxon>Butyrivibrio</taxon>
    </lineage>
</organism>
<keyword evidence="1" id="KW-0812">Transmembrane</keyword>
<reference evidence="3" key="1">
    <citation type="submission" date="2016-11" db="EMBL/GenBank/DDBJ databases">
        <authorList>
            <person name="Varghese N."/>
            <person name="Submissions S."/>
        </authorList>
    </citation>
    <scope>NUCLEOTIDE SEQUENCE [LARGE SCALE GENOMIC DNA]</scope>
    <source>
        <strain evidence="3">DSM 3071</strain>
    </source>
</reference>
<protein>
    <recommendedName>
        <fullName evidence="4">YcxB-like protein</fullName>
    </recommendedName>
</protein>
<keyword evidence="1" id="KW-0472">Membrane</keyword>
<dbReference type="OrthoDB" id="2002442at2"/>
<dbReference type="Proteomes" id="UP000184278">
    <property type="component" value="Unassembled WGS sequence"/>
</dbReference>
<dbReference type="EMBL" id="FQXK01000005">
    <property type="protein sequence ID" value="SHH56137.1"/>
    <property type="molecule type" value="Genomic_DNA"/>
</dbReference>
<feature type="transmembrane region" description="Helical" evidence="1">
    <location>
        <begin position="52"/>
        <end position="74"/>
    </location>
</feature>
<sequence length="157" mass="18225">MKYEYKYRNTAGDFFFFNMTNIYSQWTALVNIIFTAAMVVLIASRWSDSHIFFQGIMVVGLLLFPVIQPVCIYLKSSRQAESTSCDTELCFDEAGMHIRVQNHNQLIKWKDYKATVNRPFVLVPVPDGKHAYILTERILKGQHRDLYEFINGASSRN</sequence>
<dbReference type="RefSeq" id="WP_073385509.1">
    <property type="nucleotide sequence ID" value="NZ_FQXK01000005.1"/>
</dbReference>
<feature type="transmembrane region" description="Helical" evidence="1">
    <location>
        <begin position="26"/>
        <end position="46"/>
    </location>
</feature>
<gene>
    <name evidence="2" type="ORF">SAMN02745229_00673</name>
</gene>
<evidence type="ECO:0000256" key="1">
    <source>
        <dbReference type="SAM" id="Phobius"/>
    </source>
</evidence>
<dbReference type="GeneID" id="89510600"/>
<evidence type="ECO:0000313" key="3">
    <source>
        <dbReference type="Proteomes" id="UP000184278"/>
    </source>
</evidence>
<keyword evidence="1" id="KW-1133">Transmembrane helix</keyword>
<dbReference type="AlphaFoldDB" id="A0A1M5TZC0"/>
<dbReference type="STRING" id="1121131.SAMN02745229_00673"/>
<accession>A0A1M5TZC0</accession>
<proteinExistence type="predicted"/>
<evidence type="ECO:0000313" key="2">
    <source>
        <dbReference type="EMBL" id="SHH56137.1"/>
    </source>
</evidence>